<proteinExistence type="predicted"/>
<accession>X1LAX8</accession>
<comment type="caution">
    <text evidence="1">The sequence shown here is derived from an EMBL/GenBank/DDBJ whole genome shotgun (WGS) entry which is preliminary data.</text>
</comment>
<dbReference type="AlphaFoldDB" id="X1LAX8"/>
<name>X1LAX8_9ZZZZ</name>
<evidence type="ECO:0000313" key="1">
    <source>
        <dbReference type="EMBL" id="GAI16258.1"/>
    </source>
</evidence>
<organism evidence="1">
    <name type="scientific">marine sediment metagenome</name>
    <dbReference type="NCBI Taxonomy" id="412755"/>
    <lineage>
        <taxon>unclassified sequences</taxon>
        <taxon>metagenomes</taxon>
        <taxon>ecological metagenomes</taxon>
    </lineage>
</organism>
<reference evidence="1" key="1">
    <citation type="journal article" date="2014" name="Front. Microbiol.">
        <title>High frequency of phylogenetically diverse reductive dehalogenase-homologous genes in deep subseafloor sedimentary metagenomes.</title>
        <authorList>
            <person name="Kawai M."/>
            <person name="Futagami T."/>
            <person name="Toyoda A."/>
            <person name="Takaki Y."/>
            <person name="Nishi S."/>
            <person name="Hori S."/>
            <person name="Arai W."/>
            <person name="Tsubouchi T."/>
            <person name="Morono Y."/>
            <person name="Uchiyama I."/>
            <person name="Ito T."/>
            <person name="Fujiyama A."/>
            <person name="Inagaki F."/>
            <person name="Takami H."/>
        </authorList>
    </citation>
    <scope>NUCLEOTIDE SEQUENCE</scope>
    <source>
        <strain evidence="1">Expedition CK06-06</strain>
    </source>
</reference>
<dbReference type="EMBL" id="BARV01010796">
    <property type="protein sequence ID" value="GAI16258.1"/>
    <property type="molecule type" value="Genomic_DNA"/>
</dbReference>
<sequence length="90" mass="9307">MPVLAAAVVENVKILPKFGVPEDGLKLGVTPPGAVPIHFPLNDTVLAVPEVSATETVVEIEPACWTERLSGDALIEKSNAGAAVVPLTPQ</sequence>
<gene>
    <name evidence="1" type="ORF">S06H3_20758</name>
</gene>
<protein>
    <submittedName>
        <fullName evidence="1">Uncharacterized protein</fullName>
    </submittedName>
</protein>